<evidence type="ECO:0000256" key="1">
    <source>
        <dbReference type="SAM" id="Phobius"/>
    </source>
</evidence>
<protein>
    <submittedName>
        <fullName evidence="2">Uncharacterized protein</fullName>
    </submittedName>
</protein>
<evidence type="ECO:0000313" key="2">
    <source>
        <dbReference type="EMBL" id="KAK9830215.1"/>
    </source>
</evidence>
<name>A0AAW1R9K2_9CHLO</name>
<proteinExistence type="predicted"/>
<gene>
    <name evidence="2" type="ORF">WJX72_010384</name>
</gene>
<keyword evidence="1" id="KW-0812">Transmembrane</keyword>
<organism evidence="2 3">
    <name type="scientific">[Myrmecia] bisecta</name>
    <dbReference type="NCBI Taxonomy" id="41462"/>
    <lineage>
        <taxon>Eukaryota</taxon>
        <taxon>Viridiplantae</taxon>
        <taxon>Chlorophyta</taxon>
        <taxon>core chlorophytes</taxon>
        <taxon>Trebouxiophyceae</taxon>
        <taxon>Trebouxiales</taxon>
        <taxon>Trebouxiaceae</taxon>
        <taxon>Myrmecia</taxon>
    </lineage>
</organism>
<keyword evidence="1" id="KW-0472">Membrane</keyword>
<evidence type="ECO:0000313" key="3">
    <source>
        <dbReference type="Proteomes" id="UP001489004"/>
    </source>
</evidence>
<feature type="transmembrane region" description="Helical" evidence="1">
    <location>
        <begin position="104"/>
        <end position="124"/>
    </location>
</feature>
<reference evidence="2 3" key="1">
    <citation type="journal article" date="2024" name="Nat. Commun.">
        <title>Phylogenomics reveals the evolutionary origins of lichenization in chlorophyte algae.</title>
        <authorList>
            <person name="Puginier C."/>
            <person name="Libourel C."/>
            <person name="Otte J."/>
            <person name="Skaloud P."/>
            <person name="Haon M."/>
            <person name="Grisel S."/>
            <person name="Petersen M."/>
            <person name="Berrin J.G."/>
            <person name="Delaux P.M."/>
            <person name="Dal Grande F."/>
            <person name="Keller J."/>
        </authorList>
    </citation>
    <scope>NUCLEOTIDE SEQUENCE [LARGE SCALE GENOMIC DNA]</scope>
    <source>
        <strain evidence="2 3">SAG 2043</strain>
    </source>
</reference>
<dbReference type="EMBL" id="JALJOR010000001">
    <property type="protein sequence ID" value="KAK9830215.1"/>
    <property type="molecule type" value="Genomic_DNA"/>
</dbReference>
<sequence>MSYLALTRFAVHRFADLGQAWSLCKRLYSQKRFPAAQEVTAGVLWTSLGAFVFANLFILFISPRGRKLTLEIFESVLAVILVCILLAIVLGLPIGAVYLALKAFAWVVSSALSFSLIAAPIDYVRSWLGH</sequence>
<dbReference type="AlphaFoldDB" id="A0AAW1R9K2"/>
<feature type="transmembrane region" description="Helical" evidence="1">
    <location>
        <begin position="44"/>
        <end position="63"/>
    </location>
</feature>
<accession>A0AAW1R9K2</accession>
<feature type="transmembrane region" description="Helical" evidence="1">
    <location>
        <begin position="75"/>
        <end position="98"/>
    </location>
</feature>
<comment type="caution">
    <text evidence="2">The sequence shown here is derived from an EMBL/GenBank/DDBJ whole genome shotgun (WGS) entry which is preliminary data.</text>
</comment>
<dbReference type="Proteomes" id="UP001489004">
    <property type="component" value="Unassembled WGS sequence"/>
</dbReference>
<keyword evidence="3" id="KW-1185">Reference proteome</keyword>
<keyword evidence="1" id="KW-1133">Transmembrane helix</keyword>